<feature type="domain" description="RING-type" evidence="13">
    <location>
        <begin position="210"/>
        <end position="468"/>
    </location>
</feature>
<dbReference type="SMART" id="SM00591">
    <property type="entry name" value="RWD"/>
    <property type="match status" value="1"/>
</dbReference>
<dbReference type="PROSITE" id="PS50089">
    <property type="entry name" value="ZF_RING_2"/>
    <property type="match status" value="1"/>
</dbReference>
<feature type="compositionally biased region" description="Low complexity" evidence="10">
    <location>
        <begin position="443"/>
        <end position="457"/>
    </location>
</feature>
<gene>
    <name evidence="14" type="primary">FAM83D</name>
</gene>
<keyword evidence="5" id="KW-0677">Repeat</keyword>
<dbReference type="SUPFAM" id="SSF57850">
    <property type="entry name" value="RING/U-box"/>
    <property type="match status" value="3"/>
</dbReference>
<feature type="compositionally biased region" description="Low complexity" evidence="10">
    <location>
        <begin position="542"/>
        <end position="554"/>
    </location>
</feature>
<dbReference type="EC" id="2.3.2.31" evidence="2"/>
<evidence type="ECO:0000256" key="8">
    <source>
        <dbReference type="ARBA" id="ARBA00022833"/>
    </source>
</evidence>
<organism evidence="14 15">
    <name type="scientific">Oncorhynchus tshawytscha</name>
    <name type="common">Chinook salmon</name>
    <name type="synonym">Salmo tshawytscha</name>
    <dbReference type="NCBI Taxonomy" id="74940"/>
    <lineage>
        <taxon>Eukaryota</taxon>
        <taxon>Metazoa</taxon>
        <taxon>Chordata</taxon>
        <taxon>Craniata</taxon>
        <taxon>Vertebrata</taxon>
        <taxon>Euteleostomi</taxon>
        <taxon>Actinopterygii</taxon>
        <taxon>Neopterygii</taxon>
        <taxon>Teleostei</taxon>
        <taxon>Protacanthopterygii</taxon>
        <taxon>Salmoniformes</taxon>
        <taxon>Salmonidae</taxon>
        <taxon>Salmoninae</taxon>
        <taxon>Oncorhynchus</taxon>
    </lineage>
</organism>
<reference evidence="14" key="1">
    <citation type="submission" date="2025-08" db="UniProtKB">
        <authorList>
            <consortium name="Ensembl"/>
        </authorList>
    </citation>
    <scope>IDENTIFICATION</scope>
</reference>
<dbReference type="InterPro" id="IPR006575">
    <property type="entry name" value="RWD_dom"/>
</dbReference>
<dbReference type="SUPFAM" id="SSF54495">
    <property type="entry name" value="UBC-like"/>
    <property type="match status" value="1"/>
</dbReference>
<dbReference type="InterPro" id="IPR013083">
    <property type="entry name" value="Znf_RING/FYVE/PHD"/>
</dbReference>
<keyword evidence="4" id="KW-0479">Metal-binding</keyword>
<dbReference type="CDD" id="cd16628">
    <property type="entry name" value="RING-HC_RBR_RNF14"/>
    <property type="match status" value="1"/>
</dbReference>
<dbReference type="Gene3D" id="2.20.25.20">
    <property type="match status" value="1"/>
</dbReference>
<protein>
    <recommendedName>
        <fullName evidence="2">RBR-type E3 ubiquitin transferase</fullName>
        <ecNumber evidence="2">2.3.2.31</ecNumber>
    </recommendedName>
</protein>
<dbReference type="CDD" id="cd23820">
    <property type="entry name" value="RWD_RNF14"/>
    <property type="match status" value="1"/>
</dbReference>
<dbReference type="GO" id="GO:0016567">
    <property type="term" value="P:protein ubiquitination"/>
    <property type="evidence" value="ECO:0007669"/>
    <property type="project" value="InterPro"/>
</dbReference>
<dbReference type="PANTHER" id="PTHR11685">
    <property type="entry name" value="RBR FAMILY RING FINGER AND IBR DOMAIN-CONTAINING"/>
    <property type="match status" value="1"/>
</dbReference>
<evidence type="ECO:0000313" key="15">
    <source>
        <dbReference type="Proteomes" id="UP000694402"/>
    </source>
</evidence>
<feature type="compositionally biased region" description="Polar residues" evidence="10">
    <location>
        <begin position="142"/>
        <end position="152"/>
    </location>
</feature>
<name>A0A8C8GGM0_ONCTS</name>
<evidence type="ECO:0000256" key="4">
    <source>
        <dbReference type="ARBA" id="ARBA00022723"/>
    </source>
</evidence>
<dbReference type="InterPro" id="IPR016135">
    <property type="entry name" value="UBQ-conjugating_enzyme/RWD"/>
</dbReference>
<keyword evidence="15" id="KW-1185">Reference proteome</keyword>
<keyword evidence="7" id="KW-0833">Ubl conjugation pathway</keyword>
<evidence type="ECO:0000256" key="5">
    <source>
        <dbReference type="ARBA" id="ARBA00022737"/>
    </source>
</evidence>
<dbReference type="GeneTree" id="ENSGT00940000154507"/>
<reference evidence="14" key="2">
    <citation type="submission" date="2025-09" db="UniProtKB">
        <authorList>
            <consortium name="Ensembl"/>
        </authorList>
    </citation>
    <scope>IDENTIFICATION</scope>
</reference>
<dbReference type="Gene3D" id="3.10.110.10">
    <property type="entry name" value="Ubiquitin Conjugating Enzyme"/>
    <property type="match status" value="1"/>
</dbReference>
<comment type="catalytic activity">
    <reaction evidence="1">
        <text>[E2 ubiquitin-conjugating enzyme]-S-ubiquitinyl-L-cysteine + [acceptor protein]-L-lysine = [E2 ubiquitin-conjugating enzyme]-L-cysteine + [acceptor protein]-N(6)-ubiquitinyl-L-lysine.</text>
        <dbReference type="EC" id="2.3.2.31"/>
    </reaction>
</comment>
<dbReference type="InterPro" id="IPR017907">
    <property type="entry name" value="Znf_RING_CS"/>
</dbReference>
<dbReference type="Gene3D" id="3.30.40.10">
    <property type="entry name" value="Zinc/RING finger domain, C3HC4 (zinc finger)"/>
    <property type="match status" value="1"/>
</dbReference>
<evidence type="ECO:0000259" key="11">
    <source>
        <dbReference type="PROSITE" id="PS50089"/>
    </source>
</evidence>
<dbReference type="InterPro" id="IPR002867">
    <property type="entry name" value="IBR_dom"/>
</dbReference>
<evidence type="ECO:0000259" key="12">
    <source>
        <dbReference type="PROSITE" id="PS50908"/>
    </source>
</evidence>
<dbReference type="PROSITE" id="PS50908">
    <property type="entry name" value="RWD"/>
    <property type="match status" value="1"/>
</dbReference>
<feature type="region of interest" description="Disordered" evidence="10">
    <location>
        <begin position="140"/>
        <end position="170"/>
    </location>
</feature>
<evidence type="ECO:0000256" key="3">
    <source>
        <dbReference type="ARBA" id="ARBA00022679"/>
    </source>
</evidence>
<feature type="region of interest" description="Disordered" evidence="10">
    <location>
        <begin position="443"/>
        <end position="556"/>
    </location>
</feature>
<dbReference type="InterPro" id="IPR044066">
    <property type="entry name" value="TRIAD_supradom"/>
</dbReference>
<feature type="compositionally biased region" description="Polar residues" evidence="10">
    <location>
        <begin position="494"/>
        <end position="541"/>
    </location>
</feature>
<evidence type="ECO:0000256" key="7">
    <source>
        <dbReference type="ARBA" id="ARBA00022786"/>
    </source>
</evidence>
<sequence>MNAELEEQEDELLALASIYSQEFRRAVSGLGGEIRVSLDLPRDFSVIVKAGDKHRDYVISFLPPLVLTFDLPLDYPSTSSPEFILSCKWLSHSQLSAVCKHLDEIWEDTVGSVVLFYWVQFLREDLLDFLNIRPPLEIPVNDQGQATPSTEGSEAGDSQGEAEGSVVETSDEAAVSLDPRALSMLATDTDLLVHLLDYDERQRLRVFEGQAYDCGICFMSKLGCSQYRKCGHIYCNECMSEYFTVQIRDGNVRGLTCPEPECSSTATPSQVKRLVGEELFTRYDRLLLQSTLDRMADVIYCARKACVAPVVLEPDTTAALCPSCRYAFCTICRKTYHGTSHCKLRANTLLTSGSDSAAESSYAGVPQTEAGLQGLWEDYASGSEERRMFLEKRYGKHILNTVVEESLSEGWKGQNSKKCPSCRANIQKTGGCNKMACFTCATPPSSTTDPPLSSAAPQSSGTPVQQTRSNDPLSSSTATSSSTTSPSDTTASSVGITPSSTDVTPSLVGASSQVSNTDNPTSIATTKASSLTRQRPNATALPSNVTTPSTNTSSQSAWTTLATTGGSLNT</sequence>
<evidence type="ECO:0000313" key="14">
    <source>
        <dbReference type="Ensembl" id="ENSOTSP00005047822.2"/>
    </source>
</evidence>
<dbReference type="GO" id="GO:0008270">
    <property type="term" value="F:zinc ion binding"/>
    <property type="evidence" value="ECO:0007669"/>
    <property type="project" value="UniProtKB-KW"/>
</dbReference>
<feature type="compositionally biased region" description="Low complexity" evidence="10">
    <location>
        <begin position="474"/>
        <end position="493"/>
    </location>
</feature>
<evidence type="ECO:0000256" key="2">
    <source>
        <dbReference type="ARBA" id="ARBA00012251"/>
    </source>
</evidence>
<keyword evidence="3" id="KW-0808">Transferase</keyword>
<dbReference type="CDD" id="cd20341">
    <property type="entry name" value="BRcat_RBR_RNF14"/>
    <property type="match status" value="1"/>
</dbReference>
<evidence type="ECO:0000256" key="6">
    <source>
        <dbReference type="ARBA" id="ARBA00022771"/>
    </source>
</evidence>
<dbReference type="Pfam" id="PF05773">
    <property type="entry name" value="RWD"/>
    <property type="match status" value="1"/>
</dbReference>
<dbReference type="FunFam" id="3.30.40.10:FF:000186">
    <property type="entry name" value="RBR-type E3 ubiquitin transferase"/>
    <property type="match status" value="1"/>
</dbReference>
<dbReference type="GO" id="GO:0061630">
    <property type="term" value="F:ubiquitin protein ligase activity"/>
    <property type="evidence" value="ECO:0007669"/>
    <property type="project" value="UniProtKB-EC"/>
</dbReference>
<dbReference type="InterPro" id="IPR001841">
    <property type="entry name" value="Znf_RING"/>
</dbReference>
<dbReference type="Pfam" id="PF01485">
    <property type="entry name" value="IBR"/>
    <property type="match status" value="1"/>
</dbReference>
<feature type="domain" description="RING-type" evidence="11">
    <location>
        <begin position="214"/>
        <end position="258"/>
    </location>
</feature>
<dbReference type="Ensembl" id="ENSOTST00005051987.2">
    <property type="protein sequence ID" value="ENSOTSP00005047822.2"/>
    <property type="gene ID" value="ENSOTSG00005023138.2"/>
</dbReference>
<proteinExistence type="predicted"/>
<dbReference type="InterPro" id="IPR031128">
    <property type="entry name" value="RNF14_RING-HC_Zfn"/>
</dbReference>
<accession>A0A8C8GGM0</accession>
<keyword evidence="6 9" id="KW-0863">Zinc-finger</keyword>
<feature type="domain" description="RWD" evidence="12">
    <location>
        <begin position="10"/>
        <end position="129"/>
    </location>
</feature>
<evidence type="ECO:0000256" key="1">
    <source>
        <dbReference type="ARBA" id="ARBA00001798"/>
    </source>
</evidence>
<dbReference type="InterPro" id="IPR031127">
    <property type="entry name" value="E3_UB_ligase_RBR"/>
</dbReference>
<evidence type="ECO:0000256" key="9">
    <source>
        <dbReference type="PROSITE-ProRule" id="PRU00175"/>
    </source>
</evidence>
<feature type="compositionally biased region" description="Polar residues" evidence="10">
    <location>
        <begin position="458"/>
        <end position="473"/>
    </location>
</feature>
<dbReference type="SMART" id="SM00647">
    <property type="entry name" value="IBR"/>
    <property type="match status" value="1"/>
</dbReference>
<dbReference type="PROSITE" id="PS00518">
    <property type="entry name" value="ZF_RING_1"/>
    <property type="match status" value="1"/>
</dbReference>
<dbReference type="AlphaFoldDB" id="A0A8C8GGM0"/>
<dbReference type="Proteomes" id="UP000694402">
    <property type="component" value="Unassembled WGS sequence"/>
</dbReference>
<keyword evidence="8" id="KW-0862">Zinc</keyword>
<evidence type="ECO:0000259" key="13">
    <source>
        <dbReference type="PROSITE" id="PS51873"/>
    </source>
</evidence>
<dbReference type="PROSITE" id="PS51873">
    <property type="entry name" value="TRIAD"/>
    <property type="match status" value="1"/>
</dbReference>
<evidence type="ECO:0000256" key="10">
    <source>
        <dbReference type="SAM" id="MobiDB-lite"/>
    </source>
</evidence>
<dbReference type="Gene3D" id="1.20.120.1750">
    <property type="match status" value="1"/>
</dbReference>